<dbReference type="Proteomes" id="UP001494902">
    <property type="component" value="Unassembled WGS sequence"/>
</dbReference>
<accession>A0ABV1K9P0</accession>
<dbReference type="RefSeq" id="WP_349298258.1">
    <property type="nucleotide sequence ID" value="NZ_JBEDNQ010000004.1"/>
</dbReference>
<comment type="caution">
    <text evidence="2">The sequence shown here is derived from an EMBL/GenBank/DDBJ whole genome shotgun (WGS) entry which is preliminary data.</text>
</comment>
<name>A0ABV1K9P0_9PSEU</name>
<feature type="transmembrane region" description="Helical" evidence="1">
    <location>
        <begin position="189"/>
        <end position="204"/>
    </location>
</feature>
<feature type="transmembrane region" description="Helical" evidence="1">
    <location>
        <begin position="57"/>
        <end position="77"/>
    </location>
</feature>
<proteinExistence type="predicted"/>
<evidence type="ECO:0000313" key="3">
    <source>
        <dbReference type="Proteomes" id="UP001494902"/>
    </source>
</evidence>
<feature type="transmembrane region" description="Helical" evidence="1">
    <location>
        <begin position="122"/>
        <end position="144"/>
    </location>
</feature>
<evidence type="ECO:0000256" key="1">
    <source>
        <dbReference type="SAM" id="Phobius"/>
    </source>
</evidence>
<feature type="transmembrane region" description="Helical" evidence="1">
    <location>
        <begin position="89"/>
        <end position="110"/>
    </location>
</feature>
<gene>
    <name evidence="2" type="ORF">WIS52_11990</name>
</gene>
<evidence type="ECO:0000313" key="2">
    <source>
        <dbReference type="EMBL" id="MEQ3551192.1"/>
    </source>
</evidence>
<feature type="transmembrane region" description="Helical" evidence="1">
    <location>
        <begin position="12"/>
        <end position="37"/>
    </location>
</feature>
<sequence>MPSTRTWRRITVWLHVLTSVGWMALAASLSASLALAVTTDDPALRHGVLLTAHHLDGVLLAPLAAGSALTGIVLAAATPFGFFHHWWVAVKFAITLVQLYVGIFVLSSALGDALADPAAAPTGSLVAASALMASAIAFQAWVSIDKPWGRSPWGERRPKPVAGPRWMFVACSVAVVTDIGLAFALGHPMPVAAIVVLVAVLVGRRPRAVGARGRAAPLASSGG</sequence>
<organism evidence="2 3">
    <name type="scientific">Pseudonocardia nematodicida</name>
    <dbReference type="NCBI Taxonomy" id="1206997"/>
    <lineage>
        <taxon>Bacteria</taxon>
        <taxon>Bacillati</taxon>
        <taxon>Actinomycetota</taxon>
        <taxon>Actinomycetes</taxon>
        <taxon>Pseudonocardiales</taxon>
        <taxon>Pseudonocardiaceae</taxon>
        <taxon>Pseudonocardia</taxon>
    </lineage>
</organism>
<keyword evidence="1" id="KW-1133">Transmembrane helix</keyword>
<feature type="transmembrane region" description="Helical" evidence="1">
    <location>
        <begin position="165"/>
        <end position="183"/>
    </location>
</feature>
<keyword evidence="3" id="KW-1185">Reference proteome</keyword>
<evidence type="ECO:0008006" key="4">
    <source>
        <dbReference type="Google" id="ProtNLM"/>
    </source>
</evidence>
<protein>
    <recommendedName>
        <fullName evidence="4">DUF2269 domain-containing protein</fullName>
    </recommendedName>
</protein>
<reference evidence="2 3" key="1">
    <citation type="submission" date="2024-03" db="EMBL/GenBank/DDBJ databases">
        <title>Draft genome sequence of Pseudonocardia nematodicida JCM 31783.</title>
        <authorList>
            <person name="Butdee W."/>
            <person name="Duangmal K."/>
        </authorList>
    </citation>
    <scope>NUCLEOTIDE SEQUENCE [LARGE SCALE GENOMIC DNA]</scope>
    <source>
        <strain evidence="2 3">JCM 31783</strain>
    </source>
</reference>
<dbReference type="EMBL" id="JBEDNQ010000004">
    <property type="protein sequence ID" value="MEQ3551192.1"/>
    <property type="molecule type" value="Genomic_DNA"/>
</dbReference>
<keyword evidence="1" id="KW-0472">Membrane</keyword>
<keyword evidence="1" id="KW-0812">Transmembrane</keyword>